<accession>A0ACC2LHZ9</accession>
<gene>
    <name evidence="1" type="ORF">MRB53_026129</name>
</gene>
<reference evidence="1 2" key="1">
    <citation type="journal article" date="2022" name="Hortic Res">
        <title>A haplotype resolved chromosomal level avocado genome allows analysis of novel avocado genes.</title>
        <authorList>
            <person name="Nath O."/>
            <person name="Fletcher S.J."/>
            <person name="Hayward A."/>
            <person name="Shaw L.M."/>
            <person name="Masouleh A.K."/>
            <person name="Furtado A."/>
            <person name="Henry R.J."/>
            <person name="Mitter N."/>
        </authorList>
    </citation>
    <scope>NUCLEOTIDE SEQUENCE [LARGE SCALE GENOMIC DNA]</scope>
    <source>
        <strain evidence="2">cv. Hass</strain>
    </source>
</reference>
<protein>
    <submittedName>
        <fullName evidence="1">Uncharacterized protein</fullName>
    </submittedName>
</protein>
<dbReference type="EMBL" id="CM056816">
    <property type="protein sequence ID" value="KAJ8632793.1"/>
    <property type="molecule type" value="Genomic_DNA"/>
</dbReference>
<keyword evidence="2" id="KW-1185">Reference proteome</keyword>
<comment type="caution">
    <text evidence="1">The sequence shown here is derived from an EMBL/GenBank/DDBJ whole genome shotgun (WGS) entry which is preliminary data.</text>
</comment>
<organism evidence="1 2">
    <name type="scientific">Persea americana</name>
    <name type="common">Avocado</name>
    <dbReference type="NCBI Taxonomy" id="3435"/>
    <lineage>
        <taxon>Eukaryota</taxon>
        <taxon>Viridiplantae</taxon>
        <taxon>Streptophyta</taxon>
        <taxon>Embryophyta</taxon>
        <taxon>Tracheophyta</taxon>
        <taxon>Spermatophyta</taxon>
        <taxon>Magnoliopsida</taxon>
        <taxon>Magnoliidae</taxon>
        <taxon>Laurales</taxon>
        <taxon>Lauraceae</taxon>
        <taxon>Persea</taxon>
    </lineage>
</organism>
<sequence>MSGGISNMMVEDLHVWDAAAGLRVKIDRGRGGYISNSTIASMTMERVKIPIRFSSGSNDHPDEWWDPNALPVVRGIFIGGSGGEVAGAAGQGRARGRAQRDRA</sequence>
<dbReference type="Proteomes" id="UP001234297">
    <property type="component" value="Chromosome 8"/>
</dbReference>
<evidence type="ECO:0000313" key="1">
    <source>
        <dbReference type="EMBL" id="KAJ8632793.1"/>
    </source>
</evidence>
<proteinExistence type="predicted"/>
<evidence type="ECO:0000313" key="2">
    <source>
        <dbReference type="Proteomes" id="UP001234297"/>
    </source>
</evidence>
<name>A0ACC2LHZ9_PERAE</name>